<protein>
    <submittedName>
        <fullName evidence="2">Uncharacterized protein</fullName>
    </submittedName>
</protein>
<dbReference type="Proteomes" id="UP000299102">
    <property type="component" value="Unassembled WGS sequence"/>
</dbReference>
<accession>A0A4C1T9F0</accession>
<gene>
    <name evidence="2" type="ORF">EVAR_77487_1</name>
</gene>
<feature type="region of interest" description="Disordered" evidence="1">
    <location>
        <begin position="1"/>
        <end position="85"/>
    </location>
</feature>
<evidence type="ECO:0000313" key="2">
    <source>
        <dbReference type="EMBL" id="GBP10047.1"/>
    </source>
</evidence>
<comment type="caution">
    <text evidence="2">The sequence shown here is derived from an EMBL/GenBank/DDBJ whole genome shotgun (WGS) entry which is preliminary data.</text>
</comment>
<keyword evidence="3" id="KW-1185">Reference proteome</keyword>
<dbReference type="AlphaFoldDB" id="A0A4C1T9F0"/>
<feature type="compositionally biased region" description="Pro residues" evidence="1">
    <location>
        <begin position="38"/>
        <end position="51"/>
    </location>
</feature>
<evidence type="ECO:0000256" key="1">
    <source>
        <dbReference type="SAM" id="MobiDB-lite"/>
    </source>
</evidence>
<name>A0A4C1T9F0_EUMVA</name>
<proteinExistence type="predicted"/>
<sequence length="85" mass="9523">MLRGAPRRSERLPRRGPERGEEDTGSLTRAWPSRAPRPLQPPLRNPMPPPTAERMRNDACAREWPGVGTGLTSGLTSRPRTERRG</sequence>
<feature type="compositionally biased region" description="Basic and acidic residues" evidence="1">
    <location>
        <begin position="7"/>
        <end position="19"/>
    </location>
</feature>
<reference evidence="2 3" key="1">
    <citation type="journal article" date="2019" name="Commun. Biol.">
        <title>The bagworm genome reveals a unique fibroin gene that provides high tensile strength.</title>
        <authorList>
            <person name="Kono N."/>
            <person name="Nakamura H."/>
            <person name="Ohtoshi R."/>
            <person name="Tomita M."/>
            <person name="Numata K."/>
            <person name="Arakawa K."/>
        </authorList>
    </citation>
    <scope>NUCLEOTIDE SEQUENCE [LARGE SCALE GENOMIC DNA]</scope>
</reference>
<organism evidence="2 3">
    <name type="scientific">Eumeta variegata</name>
    <name type="common">Bagworm moth</name>
    <name type="synonym">Eumeta japonica</name>
    <dbReference type="NCBI Taxonomy" id="151549"/>
    <lineage>
        <taxon>Eukaryota</taxon>
        <taxon>Metazoa</taxon>
        <taxon>Ecdysozoa</taxon>
        <taxon>Arthropoda</taxon>
        <taxon>Hexapoda</taxon>
        <taxon>Insecta</taxon>
        <taxon>Pterygota</taxon>
        <taxon>Neoptera</taxon>
        <taxon>Endopterygota</taxon>
        <taxon>Lepidoptera</taxon>
        <taxon>Glossata</taxon>
        <taxon>Ditrysia</taxon>
        <taxon>Tineoidea</taxon>
        <taxon>Psychidae</taxon>
        <taxon>Oiketicinae</taxon>
        <taxon>Eumeta</taxon>
    </lineage>
</organism>
<dbReference type="EMBL" id="BGZK01000039">
    <property type="protein sequence ID" value="GBP10047.1"/>
    <property type="molecule type" value="Genomic_DNA"/>
</dbReference>
<evidence type="ECO:0000313" key="3">
    <source>
        <dbReference type="Proteomes" id="UP000299102"/>
    </source>
</evidence>